<evidence type="ECO:0000256" key="1">
    <source>
        <dbReference type="ARBA" id="ARBA00010613"/>
    </source>
</evidence>
<evidence type="ECO:0000313" key="3">
    <source>
        <dbReference type="EMBL" id="TPV24788.1"/>
    </source>
</evidence>
<dbReference type="PROSITE" id="PS01227">
    <property type="entry name" value="UPF0012"/>
    <property type="match status" value="1"/>
</dbReference>
<dbReference type="InterPro" id="IPR036526">
    <property type="entry name" value="C-N_Hydrolase_sf"/>
</dbReference>
<dbReference type="SUPFAM" id="SSF56317">
    <property type="entry name" value="Carbon-nitrogen hydrolase"/>
    <property type="match status" value="1"/>
</dbReference>
<dbReference type="NCBIfam" id="NF033621">
    <property type="entry name" value="de_GSH_amidase"/>
    <property type="match status" value="1"/>
</dbReference>
<dbReference type="InterPro" id="IPR001110">
    <property type="entry name" value="UPF0012_CS"/>
</dbReference>
<protein>
    <submittedName>
        <fullName evidence="3">Deaminated glutathione amidase</fullName>
    </submittedName>
</protein>
<comment type="similarity">
    <text evidence="1">Belongs to the carbon-nitrogen hydrolase superfamily. NIT1/NIT2 family.</text>
</comment>
<keyword evidence="4" id="KW-1185">Reference proteome</keyword>
<dbReference type="PROSITE" id="PS50263">
    <property type="entry name" value="CN_HYDROLASE"/>
    <property type="match status" value="1"/>
</dbReference>
<accession>A0ABY2Z6L4</accession>
<dbReference type="EMBL" id="VHIZ01000050">
    <property type="protein sequence ID" value="TPV24788.1"/>
    <property type="molecule type" value="Genomic_DNA"/>
</dbReference>
<dbReference type="InterPro" id="IPR003010">
    <property type="entry name" value="C-N_Hydrolase"/>
</dbReference>
<evidence type="ECO:0000259" key="2">
    <source>
        <dbReference type="PROSITE" id="PS50263"/>
    </source>
</evidence>
<name>A0ABY2Z6L4_9GAMM</name>
<feature type="domain" description="CN hydrolase" evidence="2">
    <location>
        <begin position="1"/>
        <end position="238"/>
    </location>
</feature>
<reference evidence="3 4" key="1">
    <citation type="submission" date="2019-06" db="EMBL/GenBank/DDBJ databases">
        <title>Taxogenomics and systematics of the genus Pantoea.</title>
        <authorList>
            <person name="Tambong J.T."/>
        </authorList>
    </citation>
    <scope>NUCLEOTIDE SEQUENCE [LARGE SCALE GENOMIC DNA]</scope>
    <source>
        <strain evidence="3 4">LMG 2558</strain>
    </source>
</reference>
<dbReference type="CDD" id="cd07581">
    <property type="entry name" value="nitrilase_3"/>
    <property type="match status" value="1"/>
</dbReference>
<organism evidence="3 4">
    <name type="scientific">Pantoea anthophila</name>
    <dbReference type="NCBI Taxonomy" id="470931"/>
    <lineage>
        <taxon>Bacteria</taxon>
        <taxon>Pseudomonadati</taxon>
        <taxon>Pseudomonadota</taxon>
        <taxon>Gammaproteobacteria</taxon>
        <taxon>Enterobacterales</taxon>
        <taxon>Erwiniaceae</taxon>
        <taxon>Pantoea</taxon>
    </lineage>
</organism>
<dbReference type="Pfam" id="PF00795">
    <property type="entry name" value="CN_hydrolase"/>
    <property type="match status" value="1"/>
</dbReference>
<dbReference type="PANTHER" id="PTHR23088:SF27">
    <property type="entry name" value="DEAMINATED GLUTATHIONE AMIDASE"/>
    <property type="match status" value="1"/>
</dbReference>
<proteinExistence type="inferred from homology"/>
<dbReference type="PANTHER" id="PTHR23088">
    <property type="entry name" value="NITRILASE-RELATED"/>
    <property type="match status" value="1"/>
</dbReference>
<sequence>MRVAIGQFAVGREWQENAAVCLDLMQRAAEGGADLLVLPEGVLARDITDPDIVLKAAQPLDGPFLSQLLAASKERALTTILCLHVPDGAQKALNVLVAFRQGEIIAVYEKLHLYDAFTMQESQRVNPGQVIPPLIEVAGMKVGLMTCYDVRFPEMARRLALDGADVLVLPAAWVKGPLKEMHWELLTRARALENTCYMVAAGECGPRNIGNSLVVDPFGVAVANAAEAPALLFADLDPERLAYARQVLPVLENRRFARPELDGE</sequence>
<gene>
    <name evidence="3" type="ORF">FJW00_14610</name>
</gene>
<dbReference type="InterPro" id="IPR047999">
    <property type="entry name" value="De_GSH_amidase"/>
</dbReference>
<comment type="caution">
    <text evidence="3">The sequence shown here is derived from an EMBL/GenBank/DDBJ whole genome shotgun (WGS) entry which is preliminary data.</text>
</comment>
<dbReference type="RefSeq" id="WP_140924645.1">
    <property type="nucleotide sequence ID" value="NZ_CP122311.1"/>
</dbReference>
<evidence type="ECO:0000313" key="4">
    <source>
        <dbReference type="Proteomes" id="UP000316142"/>
    </source>
</evidence>
<dbReference type="Proteomes" id="UP000316142">
    <property type="component" value="Unassembled WGS sequence"/>
</dbReference>
<dbReference type="Gene3D" id="3.60.110.10">
    <property type="entry name" value="Carbon-nitrogen hydrolase"/>
    <property type="match status" value="1"/>
</dbReference>